<comment type="cofactor">
    <cofactor evidence="1">
        <name>pyridoxal 5'-phosphate</name>
        <dbReference type="ChEBI" id="CHEBI:597326"/>
    </cofactor>
</comment>
<comment type="caution">
    <text evidence="2">The sequence shown here is derived from an EMBL/GenBank/DDBJ whole genome shotgun (WGS) entry which is preliminary data.</text>
</comment>
<keyword evidence="2" id="KW-0808">Transferase</keyword>
<accession>T1AR63</accession>
<dbReference type="EC" id="5.4.3.8" evidence="2"/>
<protein>
    <submittedName>
        <fullName evidence="2">Aminotransferase class-III</fullName>
        <ecNumber evidence="2">5.4.3.8</ecNumber>
    </submittedName>
</protein>
<evidence type="ECO:0000256" key="1">
    <source>
        <dbReference type="ARBA" id="ARBA00001933"/>
    </source>
</evidence>
<gene>
    <name evidence="2" type="ORF">B1B_08017</name>
</gene>
<dbReference type="Gene3D" id="3.40.640.10">
    <property type="entry name" value="Type I PLP-dependent aspartate aminotransferase-like (Major domain)"/>
    <property type="match status" value="1"/>
</dbReference>
<dbReference type="InterPro" id="IPR015424">
    <property type="entry name" value="PyrdxlP-dep_Trfase"/>
</dbReference>
<reference evidence="2" key="2">
    <citation type="journal article" date="2014" name="ISME J.">
        <title>Microbial stratification in low pH oxic and suboxic macroscopic growths along an acid mine drainage.</title>
        <authorList>
            <person name="Mendez-Garcia C."/>
            <person name="Mesa V."/>
            <person name="Sprenger R.R."/>
            <person name="Richter M."/>
            <person name="Diez M.S."/>
            <person name="Solano J."/>
            <person name="Bargiela R."/>
            <person name="Golyshina O.V."/>
            <person name="Manteca A."/>
            <person name="Ramos J.L."/>
            <person name="Gallego J.R."/>
            <person name="Llorente I."/>
            <person name="Martins Dos Santos V.A."/>
            <person name="Jensen O.N."/>
            <person name="Pelaez A.I."/>
            <person name="Sanchez J."/>
            <person name="Ferrer M."/>
        </authorList>
    </citation>
    <scope>NUCLEOTIDE SEQUENCE</scope>
</reference>
<dbReference type="InterPro" id="IPR050103">
    <property type="entry name" value="Class-III_PLP-dep_AT"/>
</dbReference>
<keyword evidence="2" id="KW-0413">Isomerase</keyword>
<dbReference type="GO" id="GO:0008483">
    <property type="term" value="F:transaminase activity"/>
    <property type="evidence" value="ECO:0007669"/>
    <property type="project" value="UniProtKB-KW"/>
</dbReference>
<dbReference type="GO" id="GO:0042802">
    <property type="term" value="F:identical protein binding"/>
    <property type="evidence" value="ECO:0007669"/>
    <property type="project" value="TreeGrafter"/>
</dbReference>
<evidence type="ECO:0000313" key="2">
    <source>
        <dbReference type="EMBL" id="EQD59857.1"/>
    </source>
</evidence>
<reference evidence="2" key="1">
    <citation type="submission" date="2013-08" db="EMBL/GenBank/DDBJ databases">
        <authorList>
            <person name="Mendez C."/>
            <person name="Richter M."/>
            <person name="Ferrer M."/>
            <person name="Sanchez J."/>
        </authorList>
    </citation>
    <scope>NUCLEOTIDE SEQUENCE</scope>
</reference>
<dbReference type="InterPro" id="IPR005814">
    <property type="entry name" value="Aminotrans_3"/>
</dbReference>
<feature type="non-terminal residue" evidence="2">
    <location>
        <position position="158"/>
    </location>
</feature>
<dbReference type="Pfam" id="PF00202">
    <property type="entry name" value="Aminotran_3"/>
    <property type="match status" value="1"/>
</dbReference>
<dbReference type="EMBL" id="AUZY01005173">
    <property type="protein sequence ID" value="EQD59857.1"/>
    <property type="molecule type" value="Genomic_DNA"/>
</dbReference>
<keyword evidence="2" id="KW-0032">Aminotransferase</keyword>
<dbReference type="InterPro" id="IPR015421">
    <property type="entry name" value="PyrdxlP-dep_Trfase_major"/>
</dbReference>
<dbReference type="AlphaFoldDB" id="T1AR63"/>
<name>T1AR63_9ZZZZ</name>
<proteinExistence type="predicted"/>
<sequence>ANSGAEVVDGALKLARKATRRQGIICFTGGFHGRTFGAVSVTTSKAHYREGYTPLLPGVYTTPYPYCFRNCDHSPDQPCPIAAGLELERLFKHVVPAEEVAAILVEPIQGEGGYIVPPAGFLATLRRIADQHGIVLIFDEVQTGVGRTGRWLASDHDG</sequence>
<dbReference type="GO" id="GO:0042286">
    <property type="term" value="F:glutamate-1-semialdehyde 2,1-aminomutase activity"/>
    <property type="evidence" value="ECO:0007669"/>
    <property type="project" value="UniProtKB-EC"/>
</dbReference>
<feature type="non-terminal residue" evidence="2">
    <location>
        <position position="1"/>
    </location>
</feature>
<dbReference type="GO" id="GO:0030170">
    <property type="term" value="F:pyridoxal phosphate binding"/>
    <property type="evidence" value="ECO:0007669"/>
    <property type="project" value="InterPro"/>
</dbReference>
<organism evidence="2">
    <name type="scientific">mine drainage metagenome</name>
    <dbReference type="NCBI Taxonomy" id="410659"/>
    <lineage>
        <taxon>unclassified sequences</taxon>
        <taxon>metagenomes</taxon>
        <taxon>ecological metagenomes</taxon>
    </lineage>
</organism>
<dbReference type="SUPFAM" id="SSF53383">
    <property type="entry name" value="PLP-dependent transferases"/>
    <property type="match status" value="1"/>
</dbReference>
<dbReference type="PANTHER" id="PTHR11986">
    <property type="entry name" value="AMINOTRANSFERASE CLASS III"/>
    <property type="match status" value="1"/>
</dbReference>